<dbReference type="PANTHER" id="PTHR31900:SF34">
    <property type="entry name" value="EMB|CAB62440.1-RELATED"/>
    <property type="match status" value="1"/>
</dbReference>
<dbReference type="PROSITE" id="PS50181">
    <property type="entry name" value="FBOX"/>
    <property type="match status" value="1"/>
</dbReference>
<evidence type="ECO:0000313" key="2">
    <source>
        <dbReference type="EMBL" id="CAA0815965.1"/>
    </source>
</evidence>
<name>A0A9N7MUC3_STRHE</name>
<dbReference type="SUPFAM" id="SSF81383">
    <property type="entry name" value="F-box domain"/>
    <property type="match status" value="1"/>
</dbReference>
<dbReference type="SMART" id="SM00579">
    <property type="entry name" value="FBD"/>
    <property type="match status" value="1"/>
</dbReference>
<dbReference type="InterPro" id="IPR006566">
    <property type="entry name" value="FBD"/>
</dbReference>
<evidence type="ECO:0000259" key="1">
    <source>
        <dbReference type="PROSITE" id="PS50181"/>
    </source>
</evidence>
<dbReference type="PANTHER" id="PTHR31900">
    <property type="entry name" value="F-BOX/RNI SUPERFAMILY PROTEIN-RELATED"/>
    <property type="match status" value="1"/>
</dbReference>
<reference evidence="2" key="1">
    <citation type="submission" date="2019-12" db="EMBL/GenBank/DDBJ databases">
        <authorList>
            <person name="Scholes J."/>
        </authorList>
    </citation>
    <scope>NUCLEOTIDE SEQUENCE</scope>
</reference>
<evidence type="ECO:0000313" key="3">
    <source>
        <dbReference type="Proteomes" id="UP001153555"/>
    </source>
</evidence>
<dbReference type="InterPro" id="IPR001810">
    <property type="entry name" value="F-box_dom"/>
</dbReference>
<keyword evidence="3" id="KW-1185">Reference proteome</keyword>
<dbReference type="OrthoDB" id="1900471at2759"/>
<dbReference type="InterPro" id="IPR055411">
    <property type="entry name" value="LRR_FXL15/At3g58940/PEG3-like"/>
</dbReference>
<dbReference type="InterPro" id="IPR053781">
    <property type="entry name" value="F-box_AtFBL13-like"/>
</dbReference>
<proteinExistence type="predicted"/>
<accession>A0A9N7MUC3</accession>
<dbReference type="Pfam" id="PF00646">
    <property type="entry name" value="F-box"/>
    <property type="match status" value="1"/>
</dbReference>
<comment type="caution">
    <text evidence="2">The sequence shown here is derived from an EMBL/GenBank/DDBJ whole genome shotgun (WGS) entry which is preliminary data.</text>
</comment>
<gene>
    <name evidence="2" type="ORF">SHERM_15833</name>
</gene>
<sequence>MERTSKKSRKLSNREHSLLAIDRLSSLPDEVICQILSFLPTKLSVSTCVLAKRWRSLWAHVPVLDFQANFYINERTNGISFVDKPTNTDMIYKVILWHKAKTLRTLRLRSMQRNEHQLETLISVAIDRKIQNLYLEFAFPNTLKLCRPLFNCKTVVDMRLGNCKGFPSTGGICLPSLKKLHLSKVEYKDDEALSHLLSGSPLLQELILDCGVSCSENTLNISSSTIKMLELNLRLNHVCVPVFRILIDAPEVRCLRVGNCDLGCITIPIDMSSLLEVDMCFRKCYAWEIGNNKVIDRIVGSIGKFNNLTKLELQLGVKLHLLVEFLKVADNLEVLIADIEIHNSCMETKQVPKCLQSSLKTVTIKQQGFEEHELDPVHYLLRNSQVLERMEILPRKVRSTSTSSGFLRSDLTPAFKALKKISMFERGSKACQLVFFSDC</sequence>
<protein>
    <submittedName>
        <fullName evidence="2">FBD-associated F-box protein</fullName>
    </submittedName>
</protein>
<dbReference type="Gene3D" id="3.80.10.10">
    <property type="entry name" value="Ribonuclease Inhibitor"/>
    <property type="match status" value="1"/>
</dbReference>
<dbReference type="InterPro" id="IPR032675">
    <property type="entry name" value="LRR_dom_sf"/>
</dbReference>
<dbReference type="SUPFAM" id="SSF52047">
    <property type="entry name" value="RNI-like"/>
    <property type="match status" value="1"/>
</dbReference>
<feature type="domain" description="F-box" evidence="1">
    <location>
        <begin position="21"/>
        <end position="57"/>
    </location>
</feature>
<dbReference type="Gene3D" id="1.20.1280.50">
    <property type="match status" value="1"/>
</dbReference>
<dbReference type="Pfam" id="PF08387">
    <property type="entry name" value="FBD"/>
    <property type="match status" value="1"/>
</dbReference>
<dbReference type="Pfam" id="PF24758">
    <property type="entry name" value="LRR_At5g56370"/>
    <property type="match status" value="1"/>
</dbReference>
<dbReference type="Proteomes" id="UP001153555">
    <property type="component" value="Unassembled WGS sequence"/>
</dbReference>
<dbReference type="AlphaFoldDB" id="A0A9N7MUC3"/>
<dbReference type="EMBL" id="CACSLK010013932">
    <property type="protein sequence ID" value="CAA0815965.1"/>
    <property type="molecule type" value="Genomic_DNA"/>
</dbReference>
<organism evidence="2 3">
    <name type="scientific">Striga hermonthica</name>
    <name type="common">Purple witchweed</name>
    <name type="synonym">Buchnera hermonthica</name>
    <dbReference type="NCBI Taxonomy" id="68872"/>
    <lineage>
        <taxon>Eukaryota</taxon>
        <taxon>Viridiplantae</taxon>
        <taxon>Streptophyta</taxon>
        <taxon>Embryophyta</taxon>
        <taxon>Tracheophyta</taxon>
        <taxon>Spermatophyta</taxon>
        <taxon>Magnoliopsida</taxon>
        <taxon>eudicotyledons</taxon>
        <taxon>Gunneridae</taxon>
        <taxon>Pentapetalae</taxon>
        <taxon>asterids</taxon>
        <taxon>lamiids</taxon>
        <taxon>Lamiales</taxon>
        <taxon>Orobanchaceae</taxon>
        <taxon>Buchnereae</taxon>
        <taxon>Striga</taxon>
    </lineage>
</organism>
<dbReference type="InterPro" id="IPR036047">
    <property type="entry name" value="F-box-like_dom_sf"/>
</dbReference>
<dbReference type="CDD" id="cd22160">
    <property type="entry name" value="F-box_AtFBL13-like"/>
    <property type="match status" value="1"/>
</dbReference>
<dbReference type="InterPro" id="IPR050232">
    <property type="entry name" value="FBL13/AtMIF1-like"/>
</dbReference>